<keyword evidence="2" id="KW-1185">Reference proteome</keyword>
<gene>
    <name evidence="1" type="ORF">PEVE_00037206</name>
</gene>
<feature type="non-terminal residue" evidence="1">
    <location>
        <position position="1"/>
    </location>
</feature>
<name>A0ABN8MMR1_9CNID</name>
<proteinExistence type="predicted"/>
<accession>A0ABN8MMR1</accession>
<dbReference type="EMBL" id="CALNXI010000605">
    <property type="protein sequence ID" value="CAH3029997.1"/>
    <property type="molecule type" value="Genomic_DNA"/>
</dbReference>
<feature type="non-terminal residue" evidence="1">
    <location>
        <position position="347"/>
    </location>
</feature>
<organism evidence="1 2">
    <name type="scientific">Porites evermanni</name>
    <dbReference type="NCBI Taxonomy" id="104178"/>
    <lineage>
        <taxon>Eukaryota</taxon>
        <taxon>Metazoa</taxon>
        <taxon>Cnidaria</taxon>
        <taxon>Anthozoa</taxon>
        <taxon>Hexacorallia</taxon>
        <taxon>Scleractinia</taxon>
        <taxon>Fungiina</taxon>
        <taxon>Poritidae</taxon>
        <taxon>Porites</taxon>
    </lineage>
</organism>
<evidence type="ECO:0000313" key="2">
    <source>
        <dbReference type="Proteomes" id="UP001159427"/>
    </source>
</evidence>
<evidence type="ECO:0000313" key="1">
    <source>
        <dbReference type="EMBL" id="CAH3029997.1"/>
    </source>
</evidence>
<reference evidence="1 2" key="1">
    <citation type="submission" date="2022-05" db="EMBL/GenBank/DDBJ databases">
        <authorList>
            <consortium name="Genoscope - CEA"/>
            <person name="William W."/>
        </authorList>
    </citation>
    <scope>NUCLEOTIDE SEQUENCE [LARGE SCALE GENOMIC DNA]</scope>
</reference>
<protein>
    <submittedName>
        <fullName evidence="1">Uncharacterized protein</fullName>
    </submittedName>
</protein>
<dbReference type="Proteomes" id="UP001159427">
    <property type="component" value="Unassembled WGS sequence"/>
</dbReference>
<sequence length="347" mass="40410">QRLREEVRQLKQSVEAVTNASPEKLVEQILAYASRPLTEFNKYEVLEMLETLHNKAADRNHDRKNYYRLVHQSAREKVELSKDHFKDLVMRLLGDKDHERVLDIVSKVEKKSNRKKPQANDNRGSGGNMWCWEKSDSFDLRLQELRGKEIELPMSWVDCFGNPVEVSGEVTACDRVRLQRIQRGELIGDISELLFRDPHCFRAGELHNHFEYWQYIARDSSSPQQAQILGWIRDKVSIKPFFKHFKGSFKGELFDSDEPPMKVFKNNVSCKPFVSFVEETLVARLRSGAISLLGRVGVVDPPFIVLPLTVEPTKPRLCHDARYLNLWMRDMPFSLDRLIDLPRYVGK</sequence>
<comment type="caution">
    <text evidence="1">The sequence shown here is derived from an EMBL/GenBank/DDBJ whole genome shotgun (WGS) entry which is preliminary data.</text>
</comment>